<dbReference type="PRINTS" id="PR00038">
    <property type="entry name" value="HTHLUXR"/>
</dbReference>
<reference evidence="5 6" key="1">
    <citation type="journal article" date="2017" name="Elife">
        <title>Extensive horizontal gene transfer in cheese-associated bacteria.</title>
        <authorList>
            <person name="Bonham K.S."/>
            <person name="Wolfe B.E."/>
            <person name="Dutton R.J."/>
        </authorList>
    </citation>
    <scope>NUCLEOTIDE SEQUENCE [LARGE SCALE GENOMIC DNA]</scope>
    <source>
        <strain evidence="5 6">JB182</strain>
    </source>
</reference>
<accession>A0A2N7S6Y6</accession>
<keyword evidence="1" id="KW-0805">Transcription regulation</keyword>
<organism evidence="5 6">
    <name type="scientific">Glutamicibacter arilaitensis</name>
    <dbReference type="NCBI Taxonomy" id="256701"/>
    <lineage>
        <taxon>Bacteria</taxon>
        <taxon>Bacillati</taxon>
        <taxon>Actinomycetota</taxon>
        <taxon>Actinomycetes</taxon>
        <taxon>Micrococcales</taxon>
        <taxon>Micrococcaceae</taxon>
        <taxon>Glutamicibacter</taxon>
    </lineage>
</organism>
<name>A0A2N7S6Y6_9MICC</name>
<gene>
    <name evidence="5" type="ORF">CIK84_10435</name>
</gene>
<dbReference type="GO" id="GO:0006355">
    <property type="term" value="P:regulation of DNA-templated transcription"/>
    <property type="evidence" value="ECO:0007669"/>
    <property type="project" value="InterPro"/>
</dbReference>
<evidence type="ECO:0000313" key="5">
    <source>
        <dbReference type="EMBL" id="PMQ21905.1"/>
    </source>
</evidence>
<protein>
    <submittedName>
        <fullName evidence="5">Helix-turn-helix transcriptional regulator</fullName>
    </submittedName>
</protein>
<dbReference type="Proteomes" id="UP000235739">
    <property type="component" value="Unassembled WGS sequence"/>
</dbReference>
<evidence type="ECO:0000256" key="2">
    <source>
        <dbReference type="ARBA" id="ARBA00023125"/>
    </source>
</evidence>
<dbReference type="SMART" id="SM00421">
    <property type="entry name" value="HTH_LUXR"/>
    <property type="match status" value="1"/>
</dbReference>
<sequence length="432" mass="46449">MSILDSSFVPGLQAAAPAPGVLESIALLATAALPQIAVRLRDALAPEIRCAALAIFTEECTDRPRKLAGDQRITDLVGIAELDRIRGSHPGENRWSERAEIGGAPREILALRYPPSNALLVLIEPRPAGGQPEMIGYLWNLAANRIREKVADAPPSYLRESRAVSAERVRVTGELVELYATSLDILLATLHSTQLDDAAARVAAIDLAAKTLVGLKTVDDRTNSIVEEPVASAFTRLRDDLRPLTTLSGVDLQFVEPPKNGRALPGEVAHAARAIVRGLALAMMEQEDIQRIRVQWDCDGENLLINVRDDARGGIDPSAAALNRLVRRVEALNGLIEIEVMGGWGTEVSVRLPLDAPPSDAADIAEWSLGGREFEVLQLLAAGQRNRAISQALGISENTVKFHVHNLFKKMGVSSRAQAVALAHSHGVASST</sequence>
<keyword evidence="2" id="KW-0238">DNA-binding</keyword>
<evidence type="ECO:0000256" key="1">
    <source>
        <dbReference type="ARBA" id="ARBA00023015"/>
    </source>
</evidence>
<dbReference type="RefSeq" id="WP_102598319.1">
    <property type="nucleotide sequence ID" value="NZ_PNQX01000001.1"/>
</dbReference>
<dbReference type="SUPFAM" id="SSF46894">
    <property type="entry name" value="C-terminal effector domain of the bipartite response regulators"/>
    <property type="match status" value="1"/>
</dbReference>
<dbReference type="GO" id="GO:0003677">
    <property type="term" value="F:DNA binding"/>
    <property type="evidence" value="ECO:0007669"/>
    <property type="project" value="UniProtKB-KW"/>
</dbReference>
<dbReference type="Gene3D" id="1.10.10.10">
    <property type="entry name" value="Winged helix-like DNA-binding domain superfamily/Winged helix DNA-binding domain"/>
    <property type="match status" value="1"/>
</dbReference>
<dbReference type="EMBL" id="PNQX01000001">
    <property type="protein sequence ID" value="PMQ21905.1"/>
    <property type="molecule type" value="Genomic_DNA"/>
</dbReference>
<evidence type="ECO:0000313" key="6">
    <source>
        <dbReference type="Proteomes" id="UP000235739"/>
    </source>
</evidence>
<dbReference type="InterPro" id="IPR000792">
    <property type="entry name" value="Tscrpt_reg_LuxR_C"/>
</dbReference>
<dbReference type="CDD" id="cd06170">
    <property type="entry name" value="LuxR_C_like"/>
    <property type="match status" value="1"/>
</dbReference>
<dbReference type="PANTHER" id="PTHR44688:SF16">
    <property type="entry name" value="DNA-BINDING TRANSCRIPTIONAL ACTIVATOR DEVR_DOSR"/>
    <property type="match status" value="1"/>
</dbReference>
<dbReference type="SUPFAM" id="SSF55874">
    <property type="entry name" value="ATPase domain of HSP90 chaperone/DNA topoisomerase II/histidine kinase"/>
    <property type="match status" value="1"/>
</dbReference>
<dbReference type="InterPro" id="IPR036388">
    <property type="entry name" value="WH-like_DNA-bd_sf"/>
</dbReference>
<dbReference type="Gene3D" id="3.30.565.10">
    <property type="entry name" value="Histidine kinase-like ATPase, C-terminal domain"/>
    <property type="match status" value="1"/>
</dbReference>
<dbReference type="AlphaFoldDB" id="A0A2N7S6Y6"/>
<evidence type="ECO:0000259" key="4">
    <source>
        <dbReference type="PROSITE" id="PS50043"/>
    </source>
</evidence>
<comment type="caution">
    <text evidence="5">The sequence shown here is derived from an EMBL/GenBank/DDBJ whole genome shotgun (WGS) entry which is preliminary data.</text>
</comment>
<evidence type="ECO:0000256" key="3">
    <source>
        <dbReference type="ARBA" id="ARBA00023163"/>
    </source>
</evidence>
<feature type="domain" description="HTH luxR-type" evidence="4">
    <location>
        <begin position="362"/>
        <end position="427"/>
    </location>
</feature>
<proteinExistence type="predicted"/>
<dbReference type="Pfam" id="PF00196">
    <property type="entry name" value="GerE"/>
    <property type="match status" value="1"/>
</dbReference>
<dbReference type="InterPro" id="IPR036890">
    <property type="entry name" value="HATPase_C_sf"/>
</dbReference>
<dbReference type="PROSITE" id="PS50043">
    <property type="entry name" value="HTH_LUXR_2"/>
    <property type="match status" value="1"/>
</dbReference>
<dbReference type="InterPro" id="IPR016032">
    <property type="entry name" value="Sig_transdc_resp-reg_C-effctor"/>
</dbReference>
<dbReference type="PROSITE" id="PS00622">
    <property type="entry name" value="HTH_LUXR_1"/>
    <property type="match status" value="1"/>
</dbReference>
<keyword evidence="3" id="KW-0804">Transcription</keyword>
<dbReference type="PANTHER" id="PTHR44688">
    <property type="entry name" value="DNA-BINDING TRANSCRIPTIONAL ACTIVATOR DEVR_DOSR"/>
    <property type="match status" value="1"/>
</dbReference>